<dbReference type="HOGENOM" id="CLU_008539_4_0_1"/>
<dbReference type="EMBL" id="DS985243">
    <property type="protein sequence ID" value="EDV26294.1"/>
    <property type="molecule type" value="Genomic_DNA"/>
</dbReference>
<keyword evidence="18" id="KW-1133">Transmembrane helix</keyword>
<dbReference type="GO" id="GO:0004035">
    <property type="term" value="F:alkaline phosphatase activity"/>
    <property type="evidence" value="ECO:0000318"/>
    <property type="project" value="GO_Central"/>
</dbReference>
<keyword evidence="9 15" id="KW-0862">Zinc</keyword>
<dbReference type="InterPro" id="IPR017850">
    <property type="entry name" value="Alkaline_phosphatase_core_sf"/>
</dbReference>
<evidence type="ECO:0000256" key="18">
    <source>
        <dbReference type="SAM" id="Phobius"/>
    </source>
</evidence>
<feature type="signal peptide" evidence="19">
    <location>
        <begin position="1"/>
        <end position="19"/>
    </location>
</feature>
<feature type="binding site" evidence="15">
    <location>
        <position position="173"/>
    </location>
    <ligand>
        <name>Mg(2+)</name>
        <dbReference type="ChEBI" id="CHEBI:18420"/>
    </ligand>
</feature>
<evidence type="ECO:0000256" key="7">
    <source>
        <dbReference type="ARBA" id="ARBA00022723"/>
    </source>
</evidence>
<dbReference type="CTD" id="6751505"/>
<dbReference type="InParanoid" id="B3RR74"/>
<dbReference type="PANTHER" id="PTHR11596:SF5">
    <property type="entry name" value="ALKALINE PHOSPHATASE"/>
    <property type="match status" value="1"/>
</dbReference>
<dbReference type="OMA" id="HEGLAYH"/>
<dbReference type="GeneID" id="6751505"/>
<feature type="binding site" evidence="15">
    <location>
        <position position="60"/>
    </location>
    <ligand>
        <name>Mg(2+)</name>
        <dbReference type="ChEBI" id="CHEBI:18420"/>
    </ligand>
</feature>
<evidence type="ECO:0000256" key="12">
    <source>
        <dbReference type="ARBA" id="ARBA00023180"/>
    </source>
</evidence>
<keyword evidence="4" id="KW-1003">Cell membrane</keyword>
<evidence type="ECO:0000256" key="8">
    <source>
        <dbReference type="ARBA" id="ARBA00022801"/>
    </source>
</evidence>
<keyword evidence="8 17" id="KW-0378">Hydrolase</keyword>
<feature type="binding site" evidence="15">
    <location>
        <position position="171"/>
    </location>
    <ligand>
        <name>Mg(2+)</name>
        <dbReference type="ChEBI" id="CHEBI:18420"/>
    </ligand>
</feature>
<feature type="binding site" evidence="15">
    <location>
        <position position="339"/>
    </location>
    <ligand>
        <name>Zn(2+)</name>
        <dbReference type="ChEBI" id="CHEBI:29105"/>
        <label>2</label>
    </ligand>
</feature>
<comment type="cofactor">
    <cofactor evidence="15">
        <name>Zn(2+)</name>
        <dbReference type="ChEBI" id="CHEBI:29105"/>
    </cofactor>
    <text evidence="15">Binds 2 Zn(2+) ions.</text>
</comment>
<dbReference type="Gene3D" id="3.40.720.10">
    <property type="entry name" value="Alkaline Phosphatase, subunit A"/>
    <property type="match status" value="1"/>
</dbReference>
<dbReference type="SUPFAM" id="SSF53649">
    <property type="entry name" value="Alkaline phosphatase-like"/>
    <property type="match status" value="1"/>
</dbReference>
<evidence type="ECO:0000256" key="3">
    <source>
        <dbReference type="ARBA" id="ARBA00012647"/>
    </source>
</evidence>
<dbReference type="PROSITE" id="PS00123">
    <property type="entry name" value="ALKALINE_PHOSPHATASE"/>
    <property type="match status" value="1"/>
</dbReference>
<name>B3RR74_TRIAD</name>
<feature type="chain" id="PRO_5002796884" description="Alkaline phosphatase" evidence="19">
    <location>
        <begin position="20"/>
        <end position="524"/>
    </location>
</feature>
<organism evidence="20 21">
    <name type="scientific">Trichoplax adhaerens</name>
    <name type="common">Trichoplax reptans</name>
    <dbReference type="NCBI Taxonomy" id="10228"/>
    <lineage>
        <taxon>Eukaryota</taxon>
        <taxon>Metazoa</taxon>
        <taxon>Placozoa</taxon>
        <taxon>Uniplacotomia</taxon>
        <taxon>Trichoplacea</taxon>
        <taxon>Trichoplacidae</taxon>
        <taxon>Trichoplax</taxon>
    </lineage>
</organism>
<gene>
    <name evidence="20" type="ORF">TRIADDRAFT_54134</name>
</gene>
<dbReference type="Pfam" id="PF00245">
    <property type="entry name" value="Alk_phosphatase"/>
    <property type="match status" value="1"/>
</dbReference>
<dbReference type="Proteomes" id="UP000009022">
    <property type="component" value="Unassembled WGS sequence"/>
</dbReference>
<feature type="binding site" evidence="15">
    <location>
        <position position="376"/>
    </location>
    <ligand>
        <name>Zn(2+)</name>
        <dbReference type="ChEBI" id="CHEBI:29105"/>
        <label>2</label>
    </ligand>
</feature>
<keyword evidence="7 15" id="KW-0479">Metal-binding</keyword>
<proteinExistence type="inferred from homology"/>
<dbReference type="EC" id="3.1.3.1" evidence="3 17"/>
<comment type="similarity">
    <text evidence="2 16">Belongs to the alkaline phosphatase family.</text>
</comment>
<dbReference type="FunFam" id="3.40.720.10:FF:000008">
    <property type="entry name" value="Alkaline phosphatase"/>
    <property type="match status" value="1"/>
</dbReference>
<dbReference type="KEGG" id="tad:TRIADDRAFT_54134"/>
<dbReference type="CDD" id="cd16012">
    <property type="entry name" value="ALP"/>
    <property type="match status" value="1"/>
</dbReference>
<dbReference type="InterPro" id="IPR018299">
    <property type="entry name" value="Alkaline_phosphatase_AS"/>
</dbReference>
<evidence type="ECO:0000256" key="6">
    <source>
        <dbReference type="ARBA" id="ARBA00022622"/>
    </source>
</evidence>
<keyword evidence="5" id="KW-0597">Phosphoprotein</keyword>
<keyword evidence="6" id="KW-0336">GPI-anchor</keyword>
<evidence type="ECO:0000256" key="4">
    <source>
        <dbReference type="ARBA" id="ARBA00022475"/>
    </source>
</evidence>
<keyword evidence="19" id="KW-0732">Signal</keyword>
<keyword evidence="13" id="KW-0449">Lipoprotein</keyword>
<protein>
    <recommendedName>
        <fullName evidence="3 17">Alkaline phosphatase</fullName>
        <ecNumber evidence="3 17">3.1.3.1</ecNumber>
    </recommendedName>
</protein>
<dbReference type="AlphaFoldDB" id="B3RR74"/>
<dbReference type="FunCoup" id="B3RR74">
    <property type="interactions" value="204"/>
</dbReference>
<dbReference type="SMART" id="SM00098">
    <property type="entry name" value="alkPPc"/>
    <property type="match status" value="1"/>
</dbReference>
<dbReference type="GO" id="GO:0098552">
    <property type="term" value="C:side of membrane"/>
    <property type="evidence" value="ECO:0007669"/>
    <property type="project" value="UniProtKB-KW"/>
</dbReference>
<dbReference type="RefSeq" id="XP_002110290.1">
    <property type="nucleotide sequence ID" value="XM_002110254.1"/>
</dbReference>
<accession>B3RR74</accession>
<dbReference type="OrthoDB" id="5818554at2759"/>
<feature type="binding site" evidence="15">
    <location>
        <position position="451"/>
    </location>
    <ligand>
        <name>Zn(2+)</name>
        <dbReference type="ChEBI" id="CHEBI:29105"/>
        <label>2</label>
    </ligand>
</feature>
<evidence type="ECO:0000256" key="15">
    <source>
        <dbReference type="PIRSR" id="PIRSR601952-2"/>
    </source>
</evidence>
<dbReference type="PhylomeDB" id="B3RR74"/>
<feature type="transmembrane region" description="Helical" evidence="18">
    <location>
        <begin position="501"/>
        <end position="521"/>
    </location>
</feature>
<evidence type="ECO:0000256" key="17">
    <source>
        <dbReference type="RuleBase" id="RU003947"/>
    </source>
</evidence>
<feature type="binding site" evidence="15">
    <location>
        <position position="377"/>
    </location>
    <ligand>
        <name>Zn(2+)</name>
        <dbReference type="ChEBI" id="CHEBI:29105"/>
        <label>2</label>
    </ligand>
</feature>
<evidence type="ECO:0000256" key="2">
    <source>
        <dbReference type="ARBA" id="ARBA00005984"/>
    </source>
</evidence>
<comment type="catalytic activity">
    <reaction evidence="17">
        <text>a phosphate monoester + H2O = an alcohol + phosphate</text>
        <dbReference type="Rhea" id="RHEA:15017"/>
        <dbReference type="ChEBI" id="CHEBI:15377"/>
        <dbReference type="ChEBI" id="CHEBI:30879"/>
        <dbReference type="ChEBI" id="CHEBI:43474"/>
        <dbReference type="ChEBI" id="CHEBI:67140"/>
        <dbReference type="EC" id="3.1.3.1"/>
    </reaction>
</comment>
<evidence type="ECO:0000256" key="10">
    <source>
        <dbReference type="ARBA" id="ARBA00022842"/>
    </source>
</evidence>
<evidence type="ECO:0000313" key="20">
    <source>
        <dbReference type="EMBL" id="EDV26294.1"/>
    </source>
</evidence>
<keyword evidence="12" id="KW-0325">Glycoprotein</keyword>
<comment type="cofactor">
    <cofactor evidence="15">
        <name>Mg(2+)</name>
        <dbReference type="ChEBI" id="CHEBI:18420"/>
    </cofactor>
    <text evidence="15">Binds 1 Mg(2+) ion.</text>
</comment>
<evidence type="ECO:0000256" key="11">
    <source>
        <dbReference type="ARBA" id="ARBA00023136"/>
    </source>
</evidence>
<dbReference type="STRING" id="10228.B3RR74"/>
<dbReference type="InterPro" id="IPR001952">
    <property type="entry name" value="Alkaline_phosphatase"/>
</dbReference>
<keyword evidence="10 15" id="KW-0460">Magnesium</keyword>
<evidence type="ECO:0000256" key="16">
    <source>
        <dbReference type="RuleBase" id="RU003946"/>
    </source>
</evidence>
<feature type="binding site" evidence="15">
    <location>
        <position position="330"/>
    </location>
    <ligand>
        <name>Mg(2+)</name>
        <dbReference type="ChEBI" id="CHEBI:18420"/>
    </ligand>
</feature>
<evidence type="ECO:0000256" key="14">
    <source>
        <dbReference type="PIRSR" id="PIRSR601952-1"/>
    </source>
</evidence>
<comment type="subcellular location">
    <subcellularLocation>
        <location evidence="1">Cell membrane</location>
        <topology evidence="1">Lipid-anchor</topology>
        <topology evidence="1">GPI-anchor</topology>
    </subcellularLocation>
</comment>
<evidence type="ECO:0000313" key="21">
    <source>
        <dbReference type="Proteomes" id="UP000009022"/>
    </source>
</evidence>
<sequence>MKSLIGVAILFMLLAIANAQDTKTQVNNPWFTEGIKMLEEKLNYKPIKKAGNSVILFIGDGMSLTTVTAARIYQGQRDGKSGEEGQLSWEHYPHTGLAKTYNIDYQVPDSAGTATAYLCGVKTNKGLVGVTEKAKRGNCPSAKGTDVYSILTLAQKAGLSVGVVSTARITHATPAVTYAHTPEREWEGSVPAEVASEGCIDVAQQYINYQREHGGVNVMLGGGRRYFMSESQSDVEYSDLKGRRKDGKNLLDEWKKLNLPNSHYIWNTSAFNAVDPMKTDYLFGLFEYGHMQYEVNRNKGPGGEPSIAEMTRKAIQILRRNPKGYFLMVEAGRIDHGHHEGSAYRALVETVAMADAVDVANKMTNPNETLVVVTADHGHTMSMGGYQKRGNPIFGLTDDLDIYGNKYLTLNYANGPGGWDERKPRPRLTNEMTKDPHFLQQAVAKLVKETHDGTDVAVYAKGPFAHLYAGVWEQSFVVQPMMKALCLDASKPGQQHCKNSAGGIAPAAMLTLVMALFVTFFQNF</sequence>
<reference evidence="20 21" key="1">
    <citation type="journal article" date="2008" name="Nature">
        <title>The Trichoplax genome and the nature of placozoans.</title>
        <authorList>
            <person name="Srivastava M."/>
            <person name="Begovic E."/>
            <person name="Chapman J."/>
            <person name="Putnam N.H."/>
            <person name="Hellsten U."/>
            <person name="Kawashima T."/>
            <person name="Kuo A."/>
            <person name="Mitros T."/>
            <person name="Salamov A."/>
            <person name="Carpenter M.L."/>
            <person name="Signorovitch A.Y."/>
            <person name="Moreno M.A."/>
            <person name="Kamm K."/>
            <person name="Grimwood J."/>
            <person name="Schmutz J."/>
            <person name="Shapiro H."/>
            <person name="Grigoriev I.V."/>
            <person name="Buss L.W."/>
            <person name="Schierwater B."/>
            <person name="Dellaporta S.L."/>
            <person name="Rokhsar D.S."/>
        </authorList>
    </citation>
    <scope>NUCLEOTIDE SEQUENCE [LARGE SCALE GENOMIC DNA]</scope>
    <source>
        <strain evidence="20 21">Grell-BS-1999</strain>
    </source>
</reference>
<feature type="binding site" evidence="15">
    <location>
        <position position="335"/>
    </location>
    <ligand>
        <name>Zn(2+)</name>
        <dbReference type="ChEBI" id="CHEBI:29105"/>
        <label>2</label>
    </ligand>
</feature>
<evidence type="ECO:0000256" key="9">
    <source>
        <dbReference type="ARBA" id="ARBA00022833"/>
    </source>
</evidence>
<evidence type="ECO:0000256" key="5">
    <source>
        <dbReference type="ARBA" id="ARBA00022553"/>
    </source>
</evidence>
<keyword evidence="18" id="KW-0812">Transmembrane</keyword>
<dbReference type="GO" id="GO:0046872">
    <property type="term" value="F:metal ion binding"/>
    <property type="evidence" value="ECO:0007669"/>
    <property type="project" value="UniProtKB-KW"/>
</dbReference>
<dbReference type="eggNOG" id="KOG4126">
    <property type="taxonomic scope" value="Eukaryota"/>
</dbReference>
<evidence type="ECO:0000256" key="13">
    <source>
        <dbReference type="ARBA" id="ARBA00023288"/>
    </source>
</evidence>
<dbReference type="GO" id="GO:0005886">
    <property type="term" value="C:plasma membrane"/>
    <property type="evidence" value="ECO:0000318"/>
    <property type="project" value="GO_Central"/>
</dbReference>
<feature type="active site" description="Phosphoserine intermediate" evidence="14">
    <location>
        <position position="110"/>
    </location>
</feature>
<evidence type="ECO:0000256" key="19">
    <source>
        <dbReference type="SAM" id="SignalP"/>
    </source>
</evidence>
<keyword evidence="11 18" id="KW-0472">Membrane</keyword>
<dbReference type="PRINTS" id="PR00113">
    <property type="entry name" value="ALKPHPHTASE"/>
</dbReference>
<dbReference type="PANTHER" id="PTHR11596">
    <property type="entry name" value="ALKALINE PHOSPHATASE"/>
    <property type="match status" value="1"/>
</dbReference>
<feature type="binding site" evidence="15">
    <location>
        <position position="60"/>
    </location>
    <ligand>
        <name>Zn(2+)</name>
        <dbReference type="ChEBI" id="CHEBI:29105"/>
        <label>2</label>
    </ligand>
</feature>
<evidence type="ECO:0000256" key="1">
    <source>
        <dbReference type="ARBA" id="ARBA00004609"/>
    </source>
</evidence>
<keyword evidence="21" id="KW-1185">Reference proteome</keyword>